<protein>
    <submittedName>
        <fullName evidence="1">Uncharacterized protein</fullName>
    </submittedName>
</protein>
<reference evidence="1" key="1">
    <citation type="submission" date="2020-07" db="EMBL/GenBank/DDBJ databases">
        <authorList>
            <person name="Lin J."/>
        </authorList>
    </citation>
    <scope>NUCLEOTIDE SEQUENCE</scope>
</reference>
<gene>
    <name evidence="1" type="ORF">CB5_LOCUS28337</name>
</gene>
<proteinExistence type="predicted"/>
<dbReference type="EMBL" id="LR862137">
    <property type="protein sequence ID" value="CAD1845126.1"/>
    <property type="molecule type" value="Genomic_DNA"/>
</dbReference>
<organism evidence="1">
    <name type="scientific">Ananas comosus var. bracteatus</name>
    <name type="common">red pineapple</name>
    <dbReference type="NCBI Taxonomy" id="296719"/>
    <lineage>
        <taxon>Eukaryota</taxon>
        <taxon>Viridiplantae</taxon>
        <taxon>Streptophyta</taxon>
        <taxon>Embryophyta</taxon>
        <taxon>Tracheophyta</taxon>
        <taxon>Spermatophyta</taxon>
        <taxon>Magnoliopsida</taxon>
        <taxon>Liliopsida</taxon>
        <taxon>Poales</taxon>
        <taxon>Bromeliaceae</taxon>
        <taxon>Bromelioideae</taxon>
        <taxon>Ananas</taxon>
    </lineage>
</organism>
<accession>A0A6V7QQT0</accession>
<sequence>MPEELISSSVKSSPLVGDPMGEIINSVAASLTNISIDTGDLVENTSDSGLVFEVPVAHPLDSSDCSSVETTTGITSPVEEVVEEKSAGKVRVSLAIYEEKTNAAENKVADSLAMAAAESGEVEGQFNLLPKAVDLHSLSLGKLRTMYKEKLINVNNNTKVMEGKRLALAELNENLLS</sequence>
<evidence type="ECO:0000313" key="1">
    <source>
        <dbReference type="EMBL" id="CAD1845126.1"/>
    </source>
</evidence>
<dbReference type="AlphaFoldDB" id="A0A6V7QQT0"/>
<name>A0A6V7QQT0_ANACO</name>